<dbReference type="Pfam" id="PF06935">
    <property type="entry name" value="DUF1284"/>
    <property type="match status" value="1"/>
</dbReference>
<keyword evidence="2" id="KW-1185">Reference proteome</keyword>
<organism evidence="1 2">
    <name type="scientific">Microbaculum marinisediminis</name>
    <dbReference type="NCBI Taxonomy" id="2931392"/>
    <lineage>
        <taxon>Bacteria</taxon>
        <taxon>Pseudomonadati</taxon>
        <taxon>Pseudomonadota</taxon>
        <taxon>Alphaproteobacteria</taxon>
        <taxon>Hyphomicrobiales</taxon>
        <taxon>Tepidamorphaceae</taxon>
        <taxon>Microbaculum</taxon>
    </lineage>
</organism>
<proteinExistence type="predicted"/>
<reference evidence="1 2" key="1">
    <citation type="submission" date="2022-04" db="EMBL/GenBank/DDBJ databases">
        <authorList>
            <person name="Ye Y.-Q."/>
            <person name="Du Z.-J."/>
        </authorList>
    </citation>
    <scope>NUCLEOTIDE SEQUENCE [LARGE SCALE GENOMIC DNA]</scope>
    <source>
        <strain evidence="1 2">A6E488</strain>
    </source>
</reference>
<evidence type="ECO:0000313" key="2">
    <source>
        <dbReference type="Proteomes" id="UP001320898"/>
    </source>
</evidence>
<dbReference type="AlphaFoldDB" id="A0AAW5QTZ1"/>
<dbReference type="RefSeq" id="WP_261615097.1">
    <property type="nucleotide sequence ID" value="NZ_JALIDZ010000003.1"/>
</dbReference>
<gene>
    <name evidence="1" type="ORF">MUB46_06595</name>
</gene>
<dbReference type="Proteomes" id="UP001320898">
    <property type="component" value="Unassembled WGS sequence"/>
</dbReference>
<dbReference type="EMBL" id="JALIDZ010000003">
    <property type="protein sequence ID" value="MCT8971516.1"/>
    <property type="molecule type" value="Genomic_DNA"/>
</dbReference>
<accession>A0AAW5QTZ1</accession>
<protein>
    <submittedName>
        <fullName evidence="1">DUF1284 domain-containing protein</fullName>
    </submittedName>
</protein>
<dbReference type="InterPro" id="IPR009702">
    <property type="entry name" value="DUF1284"/>
</dbReference>
<sequence length="145" mass="15502">MTLRLRPHHLLCVLTYAGKGYSPAFTANLTVIAGRLSAGEEVEIVAGSDDVCAPLLADPEPHCHRCSVTDRDRAAATDVGKLLGKPIASGDRLVLDDTRLRLLRSAFAAGQIRSACRDCEWADLCTSIAEDGYADAVLAVRPRQG</sequence>
<evidence type="ECO:0000313" key="1">
    <source>
        <dbReference type="EMBL" id="MCT8971516.1"/>
    </source>
</evidence>
<comment type="caution">
    <text evidence="1">The sequence shown here is derived from an EMBL/GenBank/DDBJ whole genome shotgun (WGS) entry which is preliminary data.</text>
</comment>
<name>A0AAW5QTZ1_9HYPH</name>